<reference evidence="1 2" key="1">
    <citation type="submission" date="2019-03" db="EMBL/GenBank/DDBJ databases">
        <title>Genomic Encyclopedia of Type Strains, Phase IV (KMG-IV): sequencing the most valuable type-strain genomes for metagenomic binning, comparative biology and taxonomic classification.</title>
        <authorList>
            <person name="Goeker M."/>
        </authorList>
    </citation>
    <scope>NUCLEOTIDE SEQUENCE [LARGE SCALE GENOMIC DNA]</scope>
    <source>
        <strain evidence="1 2">DSM 25894</strain>
    </source>
</reference>
<dbReference type="RefSeq" id="WP_101728781.1">
    <property type="nucleotide sequence ID" value="NZ_SMAN01000011.1"/>
</dbReference>
<protein>
    <submittedName>
        <fullName evidence="1">Uncharacterized protein</fullName>
    </submittedName>
</protein>
<gene>
    <name evidence="1" type="ORF">EDD68_111107</name>
</gene>
<organism evidence="1 2">
    <name type="scientific">Melghiribacillus thermohalophilus</name>
    <dbReference type="NCBI Taxonomy" id="1324956"/>
    <lineage>
        <taxon>Bacteria</taxon>
        <taxon>Bacillati</taxon>
        <taxon>Bacillota</taxon>
        <taxon>Bacilli</taxon>
        <taxon>Bacillales</taxon>
        <taxon>Bacillaceae</taxon>
        <taxon>Melghiribacillus</taxon>
    </lineage>
</organism>
<evidence type="ECO:0000313" key="1">
    <source>
        <dbReference type="EMBL" id="TCT21145.1"/>
    </source>
</evidence>
<keyword evidence="2" id="KW-1185">Reference proteome</keyword>
<dbReference type="OrthoDB" id="2970215at2"/>
<name>A0A4R3MXS7_9BACI</name>
<sequence length="64" mass="7487">MSSPKLKEHIQHIIEIVDFFQNGKGTINKTDNHSDYQNSYYTPEDILGQIKYDAEQALKELNKF</sequence>
<evidence type="ECO:0000313" key="2">
    <source>
        <dbReference type="Proteomes" id="UP000294650"/>
    </source>
</evidence>
<proteinExistence type="predicted"/>
<dbReference type="EMBL" id="SMAN01000011">
    <property type="protein sequence ID" value="TCT21145.1"/>
    <property type="molecule type" value="Genomic_DNA"/>
</dbReference>
<accession>A0A4R3MXS7</accession>
<dbReference type="AlphaFoldDB" id="A0A4R3MXS7"/>
<dbReference type="Proteomes" id="UP000294650">
    <property type="component" value="Unassembled WGS sequence"/>
</dbReference>
<comment type="caution">
    <text evidence="1">The sequence shown here is derived from an EMBL/GenBank/DDBJ whole genome shotgun (WGS) entry which is preliminary data.</text>
</comment>